<dbReference type="PANTHER" id="PTHR34322:SF2">
    <property type="entry name" value="TRANSPOSASE IS200-LIKE DOMAIN-CONTAINING PROTEIN"/>
    <property type="match status" value="1"/>
</dbReference>
<feature type="domain" description="Chromosomal replication initiator DnaA C-terminal" evidence="1">
    <location>
        <begin position="238"/>
        <end position="306"/>
    </location>
</feature>
<dbReference type="PANTHER" id="PTHR34322">
    <property type="entry name" value="TRANSPOSASE, Y1_TNP DOMAIN-CONTAINING"/>
    <property type="match status" value="1"/>
</dbReference>
<accession>A0ABY5ZRU8</accession>
<dbReference type="Gene3D" id="3.30.70.1290">
    <property type="entry name" value="Transposase IS200-like"/>
    <property type="match status" value="1"/>
</dbReference>
<gene>
    <name evidence="3" type="ORF">L9S41_00815</name>
</gene>
<dbReference type="SMART" id="SM00760">
    <property type="entry name" value="Bac_DnaA_C"/>
    <property type="match status" value="1"/>
</dbReference>
<evidence type="ECO:0000313" key="4">
    <source>
        <dbReference type="Proteomes" id="UP001060414"/>
    </source>
</evidence>
<dbReference type="Gene3D" id="1.10.1750.10">
    <property type="match status" value="1"/>
</dbReference>
<reference evidence="3" key="1">
    <citation type="journal article" date="2022" name="Environ. Microbiol.">
        <title>Geoalkalibacter halelectricus SAP #1 sp. nov. possessing extracellular electron transfer and mineral#reducing capabilities from a haloalkaline environment.</title>
        <authorList>
            <person name="Yadav S."/>
            <person name="Singh R."/>
            <person name="Sundharam S.S."/>
            <person name="Chaudhary S."/>
            <person name="Krishnamurthi S."/>
            <person name="Patil S.A."/>
        </authorList>
    </citation>
    <scope>NUCLEOTIDE SEQUENCE</scope>
    <source>
        <strain evidence="3">SAP-1</strain>
    </source>
</reference>
<dbReference type="InterPro" id="IPR036515">
    <property type="entry name" value="Transposase_17_sf"/>
</dbReference>
<protein>
    <submittedName>
        <fullName evidence="3">Transposase</fullName>
    </submittedName>
</protein>
<feature type="domain" description="Transposase IS200-like" evidence="2">
    <location>
        <begin position="9"/>
        <end position="123"/>
    </location>
</feature>
<evidence type="ECO:0000259" key="2">
    <source>
        <dbReference type="SMART" id="SM01321"/>
    </source>
</evidence>
<dbReference type="Pfam" id="PF01797">
    <property type="entry name" value="Y1_Tnp"/>
    <property type="match status" value="1"/>
</dbReference>
<dbReference type="SMART" id="SM01321">
    <property type="entry name" value="Y1_Tnp"/>
    <property type="match status" value="1"/>
</dbReference>
<dbReference type="SUPFAM" id="SSF143422">
    <property type="entry name" value="Transposase IS200-like"/>
    <property type="match status" value="1"/>
</dbReference>
<name>A0ABY5ZRU8_9BACT</name>
<keyword evidence="4" id="KW-1185">Reference proteome</keyword>
<sequence length="322" mass="35983">MPRLARLDLPDLLQHVIVRGVNGSDIFADDDDRRWFLQRLSGLLTETQTECFAWALMSNHLHLLLRPRRATLAHLMRRLLTGYAISFNRRHNRTGHLFQNRYKSIACEENSYLLELIRYIHLNPLRGGLVDDLAALDTYPWCGHAVLMGQARFEGQLVGEVLGLFAEDAQQGRVRYRAFVADGLDLEAREDLVGKRPAGGAKADAEESFDSRILGGQEFVEQLHARQVAIPRQAGRVSLEGLVQRVCEYYGVNSEDLQTNTRAAQIVKARSVISYLAVRQAGYSGVKVGERINLGRAGVSRAAVRGEAVVRKNLGLLGLVDE</sequence>
<dbReference type="EMBL" id="CP092109">
    <property type="protein sequence ID" value="UWZ79956.1"/>
    <property type="molecule type" value="Genomic_DNA"/>
</dbReference>
<dbReference type="Pfam" id="PF08299">
    <property type="entry name" value="Bac_DnaA_C"/>
    <property type="match status" value="1"/>
</dbReference>
<dbReference type="InterPro" id="IPR010921">
    <property type="entry name" value="Trp_repressor/repl_initiator"/>
</dbReference>
<dbReference type="Proteomes" id="UP001060414">
    <property type="component" value="Chromosome"/>
</dbReference>
<dbReference type="InterPro" id="IPR002686">
    <property type="entry name" value="Transposase_17"/>
</dbReference>
<dbReference type="SUPFAM" id="SSF48295">
    <property type="entry name" value="TrpR-like"/>
    <property type="match status" value="1"/>
</dbReference>
<organism evidence="3 4">
    <name type="scientific">Geoalkalibacter halelectricus</name>
    <dbReference type="NCBI Taxonomy" id="2847045"/>
    <lineage>
        <taxon>Bacteria</taxon>
        <taxon>Pseudomonadati</taxon>
        <taxon>Thermodesulfobacteriota</taxon>
        <taxon>Desulfuromonadia</taxon>
        <taxon>Desulfuromonadales</taxon>
        <taxon>Geoalkalibacteraceae</taxon>
        <taxon>Geoalkalibacter</taxon>
    </lineage>
</organism>
<evidence type="ECO:0000259" key="1">
    <source>
        <dbReference type="SMART" id="SM00760"/>
    </source>
</evidence>
<dbReference type="InterPro" id="IPR013159">
    <property type="entry name" value="DnaA_C"/>
</dbReference>
<proteinExistence type="predicted"/>
<dbReference type="RefSeq" id="WP_260748309.1">
    <property type="nucleotide sequence ID" value="NZ_CP092109.1"/>
</dbReference>
<evidence type="ECO:0000313" key="3">
    <source>
        <dbReference type="EMBL" id="UWZ79956.1"/>
    </source>
</evidence>